<comment type="caution">
    <text evidence="4">The sequence shown here is derived from an EMBL/GenBank/DDBJ whole genome shotgun (WGS) entry which is preliminary data.</text>
</comment>
<dbReference type="InterPro" id="IPR019734">
    <property type="entry name" value="TPR_rpt"/>
</dbReference>
<evidence type="ECO:0000256" key="1">
    <source>
        <dbReference type="ARBA" id="ARBA00022737"/>
    </source>
</evidence>
<dbReference type="Gene3D" id="1.25.40.10">
    <property type="entry name" value="Tetratricopeptide repeat domain"/>
    <property type="match status" value="1"/>
</dbReference>
<evidence type="ECO:0008006" key="6">
    <source>
        <dbReference type="Google" id="ProtNLM"/>
    </source>
</evidence>
<dbReference type="RefSeq" id="WP_188605445.1">
    <property type="nucleotide sequence ID" value="NZ_BMIC01000001.1"/>
</dbReference>
<organism evidence="4 5">
    <name type="scientific">Aquaticitalea lipolytica</name>
    <dbReference type="NCBI Taxonomy" id="1247562"/>
    <lineage>
        <taxon>Bacteria</taxon>
        <taxon>Pseudomonadati</taxon>
        <taxon>Bacteroidota</taxon>
        <taxon>Flavobacteriia</taxon>
        <taxon>Flavobacteriales</taxon>
        <taxon>Flavobacteriaceae</taxon>
        <taxon>Aquaticitalea</taxon>
    </lineage>
</organism>
<dbReference type="Gene3D" id="3.90.930.1">
    <property type="match status" value="1"/>
</dbReference>
<reference evidence="4 5" key="1">
    <citation type="journal article" date="2014" name="Int. J. Syst. Evol. Microbiol.">
        <title>Complete genome sequence of Corynebacterium casei LMG S-19264T (=DSM 44701T), isolated from a smear-ripened cheese.</title>
        <authorList>
            <consortium name="US DOE Joint Genome Institute (JGI-PGF)"/>
            <person name="Walter F."/>
            <person name="Albersmeier A."/>
            <person name="Kalinowski J."/>
            <person name="Ruckert C."/>
        </authorList>
    </citation>
    <scope>NUCLEOTIDE SEQUENCE [LARGE SCALE GENOMIC DNA]</scope>
    <source>
        <strain evidence="4 5">CGMCC 1.15295</strain>
    </source>
</reference>
<sequence>MKTNNQLKKTVLFLLIIFRIFNVVSQNENVLYIVDSIPIIEEPKKGFGILTENDIDNVVVIKNKKTIDSIGYKNLDGIIYVFTKDYIQRPDSIKAIPTTNKMTKINGVWCLKNATPYSGKFIDYYLNGKIQGEGVLFNGKLKGKRLKYHLSGKVSDEIEYDNGISNGLEQRFYADGTLMQKGVLKNGKEVGDWEMYHPNGQLKQKAHFTDEGKMDGEVVSYYSTGKIKGTSYYENGVFIKDKLSEKLFDYYNESQELYKQVNYKAAIKKLTKAIELDSTWADGYFARGTMKLNDFQFDEALSDFNKALEIEPYFTNAYSNRAFTIIRKHEFSDSRTISKSNDFQILATKEVEIPKSEMTKICQDLNKAVSLGDDNHMVLDALEKYCKE</sequence>
<evidence type="ECO:0000313" key="4">
    <source>
        <dbReference type="EMBL" id="GFZ83187.1"/>
    </source>
</evidence>
<feature type="repeat" description="TPR" evidence="3">
    <location>
        <begin position="281"/>
        <end position="314"/>
    </location>
</feature>
<proteinExistence type="predicted"/>
<keyword evidence="5" id="KW-1185">Reference proteome</keyword>
<dbReference type="InterPro" id="IPR050498">
    <property type="entry name" value="Ycf3"/>
</dbReference>
<dbReference type="SMART" id="SM00028">
    <property type="entry name" value="TPR"/>
    <property type="match status" value="2"/>
</dbReference>
<keyword evidence="1" id="KW-0677">Repeat</keyword>
<evidence type="ECO:0000313" key="5">
    <source>
        <dbReference type="Proteomes" id="UP000598120"/>
    </source>
</evidence>
<dbReference type="EMBL" id="BMIC01000001">
    <property type="protein sequence ID" value="GFZ83187.1"/>
    <property type="molecule type" value="Genomic_DNA"/>
</dbReference>
<dbReference type="PANTHER" id="PTHR44858">
    <property type="entry name" value="TETRATRICOPEPTIDE REPEAT PROTEIN 6"/>
    <property type="match status" value="1"/>
</dbReference>
<dbReference type="AlphaFoldDB" id="A0A8J2TNH5"/>
<dbReference type="SUPFAM" id="SSF82185">
    <property type="entry name" value="Histone H3 K4-specific methyltransferase SET7/9 N-terminal domain"/>
    <property type="match status" value="1"/>
</dbReference>
<protein>
    <recommendedName>
        <fullName evidence="6">Antitoxin component YwqK of the YwqJK toxin-antitoxin module</fullName>
    </recommendedName>
</protein>
<accession>A0A8J2TNH5</accession>
<dbReference type="PROSITE" id="PS50005">
    <property type="entry name" value="TPR"/>
    <property type="match status" value="1"/>
</dbReference>
<dbReference type="Pfam" id="PF07661">
    <property type="entry name" value="MORN_2"/>
    <property type="match status" value="4"/>
</dbReference>
<dbReference type="SUPFAM" id="SSF48452">
    <property type="entry name" value="TPR-like"/>
    <property type="match status" value="1"/>
</dbReference>
<evidence type="ECO:0000256" key="2">
    <source>
        <dbReference type="ARBA" id="ARBA00022803"/>
    </source>
</evidence>
<keyword evidence="2 3" id="KW-0802">TPR repeat</keyword>
<dbReference type="InterPro" id="IPR011990">
    <property type="entry name" value="TPR-like_helical_dom_sf"/>
</dbReference>
<evidence type="ECO:0000256" key="3">
    <source>
        <dbReference type="PROSITE-ProRule" id="PRU00339"/>
    </source>
</evidence>
<dbReference type="PANTHER" id="PTHR44858:SF1">
    <property type="entry name" value="UDP-N-ACETYLGLUCOSAMINE--PEPTIDE N-ACETYLGLUCOSAMINYLTRANSFERASE SPINDLY-RELATED"/>
    <property type="match status" value="1"/>
</dbReference>
<name>A0A8J2TNH5_9FLAO</name>
<dbReference type="Proteomes" id="UP000598120">
    <property type="component" value="Unassembled WGS sequence"/>
</dbReference>
<dbReference type="InterPro" id="IPR011652">
    <property type="entry name" value="MORN_2"/>
</dbReference>
<gene>
    <name evidence="4" type="ORF">GCM10011531_12450</name>
</gene>